<sequence length="343" mass="39272">MSQNEISSTNMIFCSGCGAKNPSNAMFCMECGTKMVHPSENGRKDSSEEEMKSLGLAPAESYALLHIDSPNISTDNTHGKELLKLTMKDLLARKVIKINSREEKGFLSKKMVNRVSKGENFNQDLKPYQEVFTKPLGKNQELEIKKYFKNILKQFRSRLTGPLFYKYKNDFVMPVLIEKGYVILTEKKGMLSNAKYALTEEGIRVKDRINDLFIDSDNLLNWMDSNPEKAKAFLSAVGTHIFILPYDRGQLQLLKNRLANVKTKTSKFYPYLLYPLSVGVGMKLGINSSKKKEDLLDFDNTVDWFDWDVLDAFEDFEMDSFDDVFDSFEDICDSFEVADGNDW</sequence>
<evidence type="ECO:0000313" key="2">
    <source>
        <dbReference type="EMBL" id="CEA13518.1"/>
    </source>
</evidence>
<name>A0A090I301_METFO</name>
<dbReference type="AlphaFoldDB" id="A0A090I301"/>
<organism evidence="2">
    <name type="scientific">Methanobacterium formicicum</name>
    <dbReference type="NCBI Taxonomy" id="2162"/>
    <lineage>
        <taxon>Archaea</taxon>
        <taxon>Methanobacteriati</taxon>
        <taxon>Methanobacteriota</taxon>
        <taxon>Methanomada group</taxon>
        <taxon>Methanobacteria</taxon>
        <taxon>Methanobacteriales</taxon>
        <taxon>Methanobacteriaceae</taxon>
        <taxon>Methanobacterium</taxon>
    </lineage>
</organism>
<dbReference type="EMBL" id="LN515531">
    <property type="protein sequence ID" value="CEA13518.1"/>
    <property type="molecule type" value="Genomic_DNA"/>
</dbReference>
<protein>
    <recommendedName>
        <fullName evidence="1">Zinc-ribbon domain-containing protein</fullName>
    </recommendedName>
</protein>
<reference evidence="2" key="1">
    <citation type="submission" date="2014-08" db="EMBL/GenBank/DDBJ databases">
        <authorList>
            <person name="Wibberg D."/>
        </authorList>
    </citation>
    <scope>NUCLEOTIDE SEQUENCE</scope>
</reference>
<dbReference type="PATRIC" id="fig|2162.9.peg.1207"/>
<gene>
    <name evidence="2" type="ORF">DSM1535_1179</name>
</gene>
<dbReference type="InterPro" id="IPR026870">
    <property type="entry name" value="Zinc_ribbon_dom"/>
</dbReference>
<evidence type="ECO:0000259" key="1">
    <source>
        <dbReference type="Pfam" id="PF13240"/>
    </source>
</evidence>
<accession>A0A090I301</accession>
<dbReference type="Gene3D" id="4.10.1060.50">
    <property type="match status" value="1"/>
</dbReference>
<dbReference type="InterPro" id="IPR038587">
    <property type="entry name" value="Ribosomal_eL40_sf"/>
</dbReference>
<feature type="domain" description="Zinc-ribbon" evidence="1">
    <location>
        <begin position="13"/>
        <end position="34"/>
    </location>
</feature>
<dbReference type="KEGG" id="mfi:DSM1535_1179"/>
<dbReference type="Pfam" id="PF13240">
    <property type="entry name" value="Zn_Ribbon_1"/>
    <property type="match status" value="1"/>
</dbReference>
<dbReference type="RefSeq" id="WP_048072720.1">
    <property type="nucleotide sequence ID" value="NZ_JARVXG010000056.1"/>
</dbReference>
<proteinExistence type="predicted"/>